<dbReference type="InterPro" id="IPR007844">
    <property type="entry name" value="AsmA"/>
</dbReference>
<name>A0A1M7TSG1_9BRAD</name>
<dbReference type="GO" id="GO:0005886">
    <property type="term" value="C:plasma membrane"/>
    <property type="evidence" value="ECO:0007669"/>
    <property type="project" value="TreeGrafter"/>
</dbReference>
<dbReference type="InterPro" id="IPR052894">
    <property type="entry name" value="AsmA-related"/>
</dbReference>
<accession>A0A1M7TSG1</accession>
<dbReference type="PANTHER" id="PTHR30441">
    <property type="entry name" value="DUF748 DOMAIN-CONTAINING PROTEIN"/>
    <property type="match status" value="1"/>
</dbReference>
<evidence type="ECO:0000256" key="1">
    <source>
        <dbReference type="SAM" id="MobiDB-lite"/>
    </source>
</evidence>
<sequence>MRTSKIISGVIGAIVVAAVLLLVVGMPAGFLTSAIADRVERETGYRLTIGGSTGIGLWPTLNVTMRDVTLEGPNDRESGNHLSIGSLQADLTFSSLWSSHPEITELAINRPDIRIPLRRERRVTPAASSRPGAAANNTSAAPKIQRITVTDGTVTFFNTRDHVEDRIEGIAARATIDTDRHLNLNGKAQTGGHPLNFAAKASMPDPAVERQTIPVELSLDAPGLLQAPLSAEAQLRINGTAVMLNGLSGKMGEDLFDGGASADFASKPLVKVDLDFRRLDIATNSAQGTSQGAQPVWSNDKIELSRLNYVDAQVRLSASELNIGSAHFAPVALEASLATGILKGTVSNVGAYGGQATGTFELDVSPDKPTYAIRCDLNGVRALPLLSAAADFDKLDGRLQAKIDVSSNGQSQQAIMSNLTGNVTANFQDGAIRGLNLAQMIRSLTSGTLSGWQASQEKTTDLSQLSASFQIDKGQATTSDLNLVGPLVKMTGAGTIDVGAKTLALRVDPKLVMTTEGQGRASDPAGFGIPVVIDGPWADPRIYPDVAGIASGNSSPGGNDPSDTLGKLGAALGNLIQQGLNGQNRNPPPNGGGPNDPAQPDQSGRQVNDILKQLFGR</sequence>
<feature type="region of interest" description="Disordered" evidence="1">
    <location>
        <begin position="548"/>
        <end position="567"/>
    </location>
</feature>
<gene>
    <name evidence="3" type="ORF">SAMN05444170_2536</name>
</gene>
<feature type="region of interest" description="Disordered" evidence="1">
    <location>
        <begin position="122"/>
        <end position="141"/>
    </location>
</feature>
<evidence type="ECO:0000313" key="3">
    <source>
        <dbReference type="EMBL" id="SHN73671.1"/>
    </source>
</evidence>
<feature type="domain" description="AsmA" evidence="2">
    <location>
        <begin position="290"/>
        <end position="480"/>
    </location>
</feature>
<dbReference type="PANTHER" id="PTHR30441:SF4">
    <property type="entry name" value="PROTEIN ASMA"/>
    <property type="match status" value="1"/>
</dbReference>
<evidence type="ECO:0000259" key="2">
    <source>
        <dbReference type="Pfam" id="PF05170"/>
    </source>
</evidence>
<proteinExistence type="predicted"/>
<organism evidence="3 4">
    <name type="scientific">Bradyrhizobium erythrophlei</name>
    <dbReference type="NCBI Taxonomy" id="1437360"/>
    <lineage>
        <taxon>Bacteria</taxon>
        <taxon>Pseudomonadati</taxon>
        <taxon>Pseudomonadota</taxon>
        <taxon>Alphaproteobacteria</taxon>
        <taxon>Hyphomicrobiales</taxon>
        <taxon>Nitrobacteraceae</taxon>
        <taxon>Bradyrhizobium</taxon>
    </lineage>
</organism>
<dbReference type="Proteomes" id="UP000184096">
    <property type="component" value="Chromosome I"/>
</dbReference>
<dbReference type="RefSeq" id="WP_072818171.1">
    <property type="nucleotide sequence ID" value="NZ_LT670849.1"/>
</dbReference>
<feature type="compositionally biased region" description="Low complexity" evidence="1">
    <location>
        <begin position="551"/>
        <end position="563"/>
    </location>
</feature>
<evidence type="ECO:0000313" key="4">
    <source>
        <dbReference type="Proteomes" id="UP000184096"/>
    </source>
</evidence>
<reference evidence="4" key="1">
    <citation type="submission" date="2016-11" db="EMBL/GenBank/DDBJ databases">
        <authorList>
            <person name="Varghese N."/>
            <person name="Submissions S."/>
        </authorList>
    </citation>
    <scope>NUCLEOTIDE SEQUENCE [LARGE SCALE GENOMIC DNA]</scope>
    <source>
        <strain evidence="4">GAS401</strain>
    </source>
</reference>
<feature type="region of interest" description="Disordered" evidence="1">
    <location>
        <begin position="576"/>
        <end position="608"/>
    </location>
</feature>
<dbReference type="OrthoDB" id="225437at2"/>
<dbReference type="EMBL" id="LT670849">
    <property type="protein sequence ID" value="SHN73671.1"/>
    <property type="molecule type" value="Genomic_DNA"/>
</dbReference>
<dbReference type="Pfam" id="PF05170">
    <property type="entry name" value="AsmA"/>
    <property type="match status" value="1"/>
</dbReference>
<protein>
    <submittedName>
        <fullName evidence="3">AsmA protein</fullName>
    </submittedName>
</protein>
<dbReference type="AlphaFoldDB" id="A0A1M7TSG1"/>
<keyword evidence="4" id="KW-1185">Reference proteome</keyword>
<dbReference type="GO" id="GO:0090313">
    <property type="term" value="P:regulation of protein targeting to membrane"/>
    <property type="evidence" value="ECO:0007669"/>
    <property type="project" value="TreeGrafter"/>
</dbReference>